<evidence type="ECO:0000256" key="7">
    <source>
        <dbReference type="ARBA" id="ARBA00022842"/>
    </source>
</evidence>
<keyword evidence="6 9" id="KW-0378">Hydrolase</keyword>
<dbReference type="PANTHER" id="PTHR34405">
    <property type="entry name" value="CRISPR-ASSOCIATED ENDORIBONUCLEASE CAS2"/>
    <property type="match status" value="1"/>
</dbReference>
<feature type="binding site" evidence="9">
    <location>
        <position position="15"/>
    </location>
    <ligand>
        <name>Mg(2+)</name>
        <dbReference type="ChEBI" id="CHEBI:18420"/>
        <note>catalytic</note>
    </ligand>
</feature>
<keyword evidence="11" id="KW-1185">Reference proteome</keyword>
<dbReference type="GO" id="GO:0004521">
    <property type="term" value="F:RNA endonuclease activity"/>
    <property type="evidence" value="ECO:0007669"/>
    <property type="project" value="InterPro"/>
</dbReference>
<dbReference type="GO" id="GO:0051607">
    <property type="term" value="P:defense response to virus"/>
    <property type="evidence" value="ECO:0007669"/>
    <property type="project" value="UniProtKB-UniRule"/>
</dbReference>
<evidence type="ECO:0000256" key="5">
    <source>
        <dbReference type="ARBA" id="ARBA00022759"/>
    </source>
</evidence>
<dbReference type="InterPro" id="IPR021127">
    <property type="entry name" value="CRISPR_associated_Cas2"/>
</dbReference>
<dbReference type="GO" id="GO:0043571">
    <property type="term" value="P:maintenance of CRISPR repeat elements"/>
    <property type="evidence" value="ECO:0007669"/>
    <property type="project" value="UniProtKB-UniRule"/>
</dbReference>
<organism evidence="10 11">
    <name type="scientific">Leptospirillum ferrodiazotrophum</name>
    <dbReference type="NCBI Taxonomy" id="412449"/>
    <lineage>
        <taxon>Bacteria</taxon>
        <taxon>Pseudomonadati</taxon>
        <taxon>Nitrospirota</taxon>
        <taxon>Nitrospiria</taxon>
        <taxon>Nitrospirales</taxon>
        <taxon>Nitrospiraceae</taxon>
        <taxon>Leptospirillum</taxon>
    </lineage>
</organism>
<dbReference type="CDD" id="cd09725">
    <property type="entry name" value="Cas2_I_II_III"/>
    <property type="match status" value="1"/>
</dbReference>
<comment type="function">
    <text evidence="9">CRISPR (clustered regularly interspaced short palindromic repeat), is an adaptive immune system that provides protection against mobile genetic elements (viruses, transposable elements and conjugative plasmids). CRISPR clusters contain sequences complementary to antecedent mobile elements and target invading nucleic acids. CRISPR clusters are transcribed and processed into CRISPR RNA (crRNA). Functions as a ssRNA-specific endoribonuclease. Involved in the integration of spacer DNA into the CRISPR cassette.</text>
</comment>
<keyword evidence="3 9" id="KW-0540">Nuclease</keyword>
<dbReference type="PANTHER" id="PTHR34405:SF3">
    <property type="entry name" value="CRISPR-ASSOCIATED ENDORIBONUCLEASE CAS2 3"/>
    <property type="match status" value="1"/>
</dbReference>
<proteinExistence type="inferred from homology"/>
<gene>
    <name evidence="9" type="primary">cas2</name>
    <name evidence="10" type="ORF">UBAL3_95450036</name>
</gene>
<dbReference type="Pfam" id="PF09827">
    <property type="entry name" value="CRISPR_Cas2"/>
    <property type="match status" value="1"/>
</dbReference>
<evidence type="ECO:0000313" key="10">
    <source>
        <dbReference type="EMBL" id="EES51816.1"/>
    </source>
</evidence>
<dbReference type="SUPFAM" id="SSF143430">
    <property type="entry name" value="TTP0101/SSO1404-like"/>
    <property type="match status" value="1"/>
</dbReference>
<dbReference type="EMBL" id="GG693884">
    <property type="protein sequence ID" value="EES51816.1"/>
    <property type="molecule type" value="Genomic_DNA"/>
</dbReference>
<comment type="cofactor">
    <cofactor evidence="1 9">
        <name>Mg(2+)</name>
        <dbReference type="ChEBI" id="CHEBI:18420"/>
    </cofactor>
</comment>
<dbReference type="GO" id="GO:0046872">
    <property type="term" value="F:metal ion binding"/>
    <property type="evidence" value="ECO:0007669"/>
    <property type="project" value="UniProtKB-UniRule"/>
</dbReference>
<comment type="subunit">
    <text evidence="9">Homodimer, forms a heterotetramer with a Cas1 homodimer.</text>
</comment>
<keyword evidence="7 9" id="KW-0460">Magnesium</keyword>
<evidence type="ECO:0000256" key="6">
    <source>
        <dbReference type="ARBA" id="ARBA00022801"/>
    </source>
</evidence>
<sequence length="133" mass="15209">MSPASKKISWIISYDIASPKRLNRVHRYMKRRGIPLQYSVFLTRGTEAHIDRLLDGLAEIINHRDDDVRAYPVPENPEIIWIGKRPMPDEVTFCLLPTLEDELTTRGVITETYDPATSNRGDDKEEDGGIILC</sequence>
<dbReference type="NCBIfam" id="TIGR01573">
    <property type="entry name" value="cas2"/>
    <property type="match status" value="1"/>
</dbReference>
<evidence type="ECO:0000256" key="3">
    <source>
        <dbReference type="ARBA" id="ARBA00022722"/>
    </source>
</evidence>
<evidence type="ECO:0000256" key="4">
    <source>
        <dbReference type="ARBA" id="ARBA00022723"/>
    </source>
</evidence>
<evidence type="ECO:0000313" key="11">
    <source>
        <dbReference type="Proteomes" id="UP000009374"/>
    </source>
</evidence>
<name>C6I036_9BACT</name>
<dbReference type="Gene3D" id="3.30.70.240">
    <property type="match status" value="1"/>
</dbReference>
<dbReference type="GO" id="GO:0016787">
    <property type="term" value="F:hydrolase activity"/>
    <property type="evidence" value="ECO:0007669"/>
    <property type="project" value="UniProtKB-KW"/>
</dbReference>
<keyword evidence="4 9" id="KW-0479">Metal-binding</keyword>
<evidence type="ECO:0000256" key="2">
    <source>
        <dbReference type="ARBA" id="ARBA00009959"/>
    </source>
</evidence>
<dbReference type="InterPro" id="IPR019199">
    <property type="entry name" value="Virulence_VapD/CRISPR_Cas2"/>
</dbReference>
<keyword evidence="8 9" id="KW-0051">Antiviral defense</keyword>
<evidence type="ECO:0000256" key="1">
    <source>
        <dbReference type="ARBA" id="ARBA00001946"/>
    </source>
</evidence>
<dbReference type="Proteomes" id="UP000009374">
    <property type="component" value="Unassembled WGS sequence"/>
</dbReference>
<dbReference type="EC" id="3.1.-.-" evidence="9"/>
<dbReference type="AlphaFoldDB" id="C6I036"/>
<keyword evidence="5 9" id="KW-0255">Endonuclease</keyword>
<comment type="similarity">
    <text evidence="2 9">Belongs to the CRISPR-associated endoribonuclease Cas2 protein family.</text>
</comment>
<reference evidence="10 11" key="1">
    <citation type="journal article" date="2009" name="Appl. Environ. Microbiol.">
        <title>Community genomic and proteomic analyses of chemoautotrophic iron-oxidizing "Leptospirillum rubarum" (Group II) and "Leptospirillum ferrodiazotrophum" (Group III) bacteria in acid mine drainage biofilms.</title>
        <authorList>
            <person name="Goltsman D.S."/>
            <person name="Denef V.J."/>
            <person name="Singer S.W."/>
            <person name="VerBerkmoes N.C."/>
            <person name="Lefsrud M."/>
            <person name="Mueller R.S."/>
            <person name="Dick G.J."/>
            <person name="Sun C.L."/>
            <person name="Wheeler K.E."/>
            <person name="Zemla A."/>
            <person name="Baker B.J."/>
            <person name="Hauser L."/>
            <person name="Land M."/>
            <person name="Shah M.B."/>
            <person name="Thelen M.P."/>
            <person name="Hettich R.L."/>
            <person name="Banfield J.F."/>
        </authorList>
    </citation>
    <scope>NUCLEOTIDE SEQUENCE [LARGE SCALE GENOMIC DNA]</scope>
</reference>
<accession>C6I036</accession>
<evidence type="ECO:0000256" key="8">
    <source>
        <dbReference type="ARBA" id="ARBA00023118"/>
    </source>
</evidence>
<protein>
    <recommendedName>
        <fullName evidence="9">CRISPR-associated endoribonuclease Cas2</fullName>
        <ecNumber evidence="9">3.1.-.-</ecNumber>
    </recommendedName>
</protein>
<dbReference type="HAMAP" id="MF_01471">
    <property type="entry name" value="Cas2"/>
    <property type="match status" value="1"/>
</dbReference>
<evidence type="ECO:0000256" key="9">
    <source>
        <dbReference type="HAMAP-Rule" id="MF_01471"/>
    </source>
</evidence>